<organism evidence="1 2">
    <name type="scientific">Aeromonas veronii</name>
    <dbReference type="NCBI Taxonomy" id="654"/>
    <lineage>
        <taxon>Bacteria</taxon>
        <taxon>Pseudomonadati</taxon>
        <taxon>Pseudomonadota</taxon>
        <taxon>Gammaproteobacteria</taxon>
        <taxon>Aeromonadales</taxon>
        <taxon>Aeromonadaceae</taxon>
        <taxon>Aeromonas</taxon>
    </lineage>
</organism>
<name>A0A6S5BZ16_AERVE</name>
<evidence type="ECO:0000313" key="1">
    <source>
        <dbReference type="EMBL" id="BBR38154.1"/>
    </source>
</evidence>
<reference evidence="1 2" key="1">
    <citation type="submission" date="2019-12" db="EMBL/GenBank/DDBJ databases">
        <title>complete genome sequences of Aeromonas veronii str. WP3-W19-ESBL-03 isolated from wastewater treatment plant effluent.</title>
        <authorList>
            <person name="Sekizuka T."/>
            <person name="Itokawa K."/>
            <person name="Yatsu K."/>
            <person name="Inamine Y."/>
            <person name="Kuroda M."/>
        </authorList>
    </citation>
    <scope>NUCLEOTIDE SEQUENCE [LARGE SCALE GENOMIC DNA]</scope>
    <source>
        <strain evidence="1 2">WP3-W19-ESBL-03</strain>
    </source>
</reference>
<gene>
    <name evidence="1" type="ORF">WP3W19E03_06790</name>
</gene>
<sequence>MTIPFFRDGFAMPVAQALLVQLNQEVAKTELNLERLTQLTFNFRNPGYSAEQGGVHPVEIRLIRGLDGWLFSEIPSFLETQIIPSVRVYKRCCFR</sequence>
<evidence type="ECO:0000313" key="2">
    <source>
        <dbReference type="Proteomes" id="UP000515442"/>
    </source>
</evidence>
<protein>
    <recommendedName>
        <fullName evidence="3">DUF2787 domain-containing protein</fullName>
    </recommendedName>
</protein>
<evidence type="ECO:0008006" key="3">
    <source>
        <dbReference type="Google" id="ProtNLM"/>
    </source>
</evidence>
<dbReference type="EMBL" id="AP022038">
    <property type="protein sequence ID" value="BBR38154.1"/>
    <property type="molecule type" value="Genomic_DNA"/>
</dbReference>
<dbReference type="AlphaFoldDB" id="A0A6S5BZ16"/>
<dbReference type="Pfam" id="PF10980">
    <property type="entry name" value="DUF2787"/>
    <property type="match status" value="1"/>
</dbReference>
<dbReference type="Proteomes" id="UP000515442">
    <property type="component" value="Chromosome"/>
</dbReference>
<accession>A0A6S5BZ16</accession>
<dbReference type="Gene3D" id="3.10.450.430">
    <property type="entry name" value="Protein of unknown function DUF2787"/>
    <property type="match status" value="1"/>
</dbReference>
<dbReference type="InterPro" id="IPR021248">
    <property type="entry name" value="DUF2787"/>
</dbReference>
<dbReference type="PANTHER" id="PTHR38978:SF2">
    <property type="entry name" value="DUF2787 DOMAIN-CONTAINING PROTEIN"/>
    <property type="match status" value="1"/>
</dbReference>
<dbReference type="PANTHER" id="PTHR38978">
    <property type="entry name" value="DUF2787 DOMAIN-CONTAINING PROTEIN"/>
    <property type="match status" value="1"/>
</dbReference>
<proteinExistence type="predicted"/>